<keyword evidence="2" id="KW-1185">Reference proteome</keyword>
<proteinExistence type="predicted"/>
<accession>A0AAV9V3K7</accession>
<organism evidence="1 2">
    <name type="scientific">Orbilia brochopaga</name>
    <dbReference type="NCBI Taxonomy" id="3140254"/>
    <lineage>
        <taxon>Eukaryota</taxon>
        <taxon>Fungi</taxon>
        <taxon>Dikarya</taxon>
        <taxon>Ascomycota</taxon>
        <taxon>Pezizomycotina</taxon>
        <taxon>Orbiliomycetes</taxon>
        <taxon>Orbiliales</taxon>
        <taxon>Orbiliaceae</taxon>
        <taxon>Orbilia</taxon>
    </lineage>
</organism>
<gene>
    <name evidence="1" type="ORF">TWF696_005088</name>
</gene>
<reference evidence="1 2" key="1">
    <citation type="submission" date="2019-10" db="EMBL/GenBank/DDBJ databases">
        <authorList>
            <person name="Palmer J.M."/>
        </authorList>
    </citation>
    <scope>NUCLEOTIDE SEQUENCE [LARGE SCALE GENOMIC DNA]</scope>
    <source>
        <strain evidence="1 2">TWF696</strain>
    </source>
</reference>
<evidence type="ECO:0000313" key="1">
    <source>
        <dbReference type="EMBL" id="KAK6353098.1"/>
    </source>
</evidence>
<comment type="caution">
    <text evidence="1">The sequence shown here is derived from an EMBL/GenBank/DDBJ whole genome shotgun (WGS) entry which is preliminary data.</text>
</comment>
<sequence length="256" mass="29303">MRPEEIFHQIVAAIKASDDKTRLDFDDISPETAEWLYQSLYDASNNLERRRFKFCYNSDRQSLHISMPTKIHESVPLWLNGCCGLWALKGLVPDTWYEDVGTAGNPRFDNFSHPYEGSIKEPDGVMLRMGHDYPVLVVEVNWSESWAKLEEDRALWMRGFGQNAPVVILVKFSDSQNGVRGTLEIAFKRAGGTVTSRKTIWSIPDEDEEDPYILLGDIYGSSLPAGFDPLTRLPMEMSRLRRWGDELLRHMNLTSA</sequence>
<name>A0AAV9V3K7_9PEZI</name>
<protein>
    <submittedName>
        <fullName evidence="1">Uncharacterized protein</fullName>
    </submittedName>
</protein>
<dbReference type="EMBL" id="JAVHNQ010000003">
    <property type="protein sequence ID" value="KAK6353098.1"/>
    <property type="molecule type" value="Genomic_DNA"/>
</dbReference>
<evidence type="ECO:0000313" key="2">
    <source>
        <dbReference type="Proteomes" id="UP001375240"/>
    </source>
</evidence>
<dbReference type="Proteomes" id="UP001375240">
    <property type="component" value="Unassembled WGS sequence"/>
</dbReference>
<dbReference type="AlphaFoldDB" id="A0AAV9V3K7"/>